<evidence type="ECO:0000313" key="2">
    <source>
        <dbReference type="Proteomes" id="UP000031671"/>
    </source>
</evidence>
<keyword evidence="2" id="KW-1185">Reference proteome</keyword>
<dbReference type="PANTHER" id="PTHR38657:SF1">
    <property type="entry name" value="SLR1343 PROTEIN"/>
    <property type="match status" value="1"/>
</dbReference>
<reference evidence="1 2" key="2">
    <citation type="submission" date="2015-01" db="EMBL/GenBank/DDBJ databases">
        <authorList>
            <consortium name="NBRP consortium"/>
            <person name="Sawabe T."/>
            <person name="Meirelles P."/>
            <person name="Feng G."/>
            <person name="Sayaka M."/>
            <person name="Hattori M."/>
            <person name="Ohkuma M."/>
        </authorList>
    </citation>
    <scope>NUCLEOTIDE SEQUENCE [LARGE SCALE GENOMIC DNA]</scope>
    <source>
        <strain evidence="2">JCM 19231</strain>
    </source>
</reference>
<name>A0A0B8NVM4_9VIBR</name>
<dbReference type="Gene3D" id="1.10.10.1710">
    <property type="entry name" value="Deoxyribodipyrimidine photolyase-related"/>
    <property type="match status" value="1"/>
</dbReference>
<evidence type="ECO:0000313" key="1">
    <source>
        <dbReference type="EMBL" id="GAM54789.1"/>
    </source>
</evidence>
<dbReference type="InterPro" id="IPR052551">
    <property type="entry name" value="UV-DNA_repair_photolyase"/>
</dbReference>
<dbReference type="Gene3D" id="1.25.40.80">
    <property type="match status" value="1"/>
</dbReference>
<dbReference type="RefSeq" id="WP_261833467.1">
    <property type="nucleotide sequence ID" value="NZ_AP024881.1"/>
</dbReference>
<proteinExistence type="predicted"/>
<dbReference type="InterPro" id="IPR007357">
    <property type="entry name" value="PhrB-like"/>
</dbReference>
<dbReference type="EMBL" id="BBRZ01000007">
    <property type="protein sequence ID" value="GAM54789.1"/>
    <property type="molecule type" value="Genomic_DNA"/>
</dbReference>
<reference evidence="1 2" key="1">
    <citation type="submission" date="2015-01" db="EMBL/GenBank/DDBJ databases">
        <title>Vibrio sp. C1 JCM 19231 whole genome shotgun sequence.</title>
        <authorList>
            <person name="Sawabe T."/>
            <person name="Meirelles P."/>
            <person name="Feng G."/>
            <person name="Sayaka M."/>
            <person name="Hattori M."/>
            <person name="Ohkuma M."/>
        </authorList>
    </citation>
    <scope>NUCLEOTIDE SEQUENCE [LARGE SCALE GENOMIC DNA]</scope>
    <source>
        <strain evidence="2">JCM 19231</strain>
    </source>
</reference>
<dbReference type="Gene3D" id="1.10.579.10">
    <property type="entry name" value="DNA Cyclobutane Dipyrimidine Photolyase, subunit A, domain 3"/>
    <property type="match status" value="1"/>
</dbReference>
<dbReference type="SUPFAM" id="SSF48173">
    <property type="entry name" value="Cryptochrome/photolyase FAD-binding domain"/>
    <property type="match status" value="1"/>
</dbReference>
<gene>
    <name evidence="1" type="ORF">JCM19231_4525</name>
</gene>
<keyword evidence="1" id="KW-0456">Lyase</keyword>
<dbReference type="GO" id="GO:0016829">
    <property type="term" value="F:lyase activity"/>
    <property type="evidence" value="ECO:0007669"/>
    <property type="project" value="UniProtKB-KW"/>
</dbReference>
<dbReference type="InterPro" id="IPR014729">
    <property type="entry name" value="Rossmann-like_a/b/a_fold"/>
</dbReference>
<dbReference type="PANTHER" id="PTHR38657">
    <property type="entry name" value="SLR1343 PROTEIN"/>
    <property type="match status" value="1"/>
</dbReference>
<dbReference type="AlphaFoldDB" id="A0A0B8NVM4"/>
<protein>
    <submittedName>
        <fullName evidence="1">Protein related to deoxyribodipyrimidine photolyase</fullName>
    </submittedName>
</protein>
<dbReference type="Proteomes" id="UP000031671">
    <property type="component" value="Unassembled WGS sequence"/>
</dbReference>
<accession>A0A0B8NVM4</accession>
<organism evidence="1 2">
    <name type="scientific">Vibrio ishigakensis</name>
    <dbReference type="NCBI Taxonomy" id="1481914"/>
    <lineage>
        <taxon>Bacteria</taxon>
        <taxon>Pseudomonadati</taxon>
        <taxon>Pseudomonadota</taxon>
        <taxon>Gammaproteobacteria</taxon>
        <taxon>Vibrionales</taxon>
        <taxon>Vibrionaceae</taxon>
        <taxon>Vibrio</taxon>
    </lineage>
</organism>
<dbReference type="InterPro" id="IPR036134">
    <property type="entry name" value="Crypto/Photolyase_FAD-like_sf"/>
</dbReference>
<dbReference type="Gene3D" id="3.40.50.620">
    <property type="entry name" value="HUPs"/>
    <property type="match status" value="1"/>
</dbReference>
<dbReference type="Pfam" id="PF04244">
    <property type="entry name" value="DPRP"/>
    <property type="match status" value="1"/>
</dbReference>
<comment type="caution">
    <text evidence="1">The sequence shown here is derived from an EMBL/GenBank/DDBJ whole genome shotgun (WGS) entry which is preliminary data.</text>
</comment>
<sequence>MLEDKLSSIPDSVTRLRLILGDQLNAHHSWYQEQDSNTLYLIAELHQEATYVPHHIQKIQAFFCAMQGFASALQQAGHQTLHLTLDDTVGFSLTELILHICAQKQIQVFEYQQADEYRLLEQMSRLELELNKLGVGTHRTSSEHFLVGFEEIADYFNPDKKQRMETFYRKMRKRYQILLDDESEPEGGKWNYDTDNRQKLSKGAIDELPEPLLFSNDVTEINQRIARHQIHSIGQGTDTLLWPVNREQSLQLLDFFCRHCLVNFGRYQDAMTDKANGIFGNKQWSLYHARLSFSMNSKMLHPMQVIQTAIEHYRNNPEISLAQIEGFVRQILGWREFIRGLYWTHMPRFKTLNFLKANRDLPKWFWDGDTKMNCQKQAISQSLEFSYAHHIQRLMVTGNFCMLAGIEPEQVDEWYLSIYIDAIEWVELPNTRGMSQFADGGIVGSKAYAASGNYINKMSDYCGDCHYSVKQKAEDTACPLNSLYWHFMQRHRETLVKNPRMNMVYRNWDKQDVESQSAVLNRAQQLLDDLDNI</sequence>